<evidence type="ECO:0000313" key="3">
    <source>
        <dbReference type="WBParaSite" id="SRAE_1000297400.1"/>
    </source>
</evidence>
<accession>A0A090L4M3</accession>
<evidence type="ECO:0000313" key="1">
    <source>
        <dbReference type="EMBL" id="CEF64721.1"/>
    </source>
</evidence>
<reference evidence="1 2" key="1">
    <citation type="submission" date="2014-09" db="EMBL/GenBank/DDBJ databases">
        <authorList>
            <person name="Martin A.A."/>
        </authorList>
    </citation>
    <scope>NUCLEOTIDE SEQUENCE</scope>
    <source>
        <strain evidence="2">ED321</strain>
        <strain evidence="1">ED321 Heterogonic</strain>
    </source>
</reference>
<reference evidence="3" key="2">
    <citation type="submission" date="2020-12" db="UniProtKB">
        <authorList>
            <consortium name="WormBaseParasite"/>
        </authorList>
    </citation>
    <scope>IDENTIFICATION</scope>
</reference>
<name>A0A090L4M3_STRRB</name>
<proteinExistence type="predicted"/>
<protein>
    <submittedName>
        <fullName evidence="1 3">Uncharacterized protein</fullName>
    </submittedName>
</protein>
<gene>
    <name evidence="1 3 4" type="ORF">SRAE_1000297400</name>
</gene>
<organism evidence="1">
    <name type="scientific">Strongyloides ratti</name>
    <name type="common">Parasitic roundworm</name>
    <dbReference type="NCBI Taxonomy" id="34506"/>
    <lineage>
        <taxon>Eukaryota</taxon>
        <taxon>Metazoa</taxon>
        <taxon>Ecdysozoa</taxon>
        <taxon>Nematoda</taxon>
        <taxon>Chromadorea</taxon>
        <taxon>Rhabditida</taxon>
        <taxon>Tylenchina</taxon>
        <taxon>Panagrolaimomorpha</taxon>
        <taxon>Strongyloidoidea</taxon>
        <taxon>Strongyloididae</taxon>
        <taxon>Strongyloides</taxon>
    </lineage>
</organism>
<dbReference type="Proteomes" id="UP000035682">
    <property type="component" value="Unplaced"/>
</dbReference>
<dbReference type="EMBL" id="LN609528">
    <property type="protein sequence ID" value="CEF64721.1"/>
    <property type="molecule type" value="Genomic_DNA"/>
</dbReference>
<dbReference type="WormBase" id="SRAE_1000297400">
    <property type="protein sequence ID" value="SRP00466"/>
    <property type="gene ID" value="WBGene00259591"/>
</dbReference>
<dbReference type="AlphaFoldDB" id="A0A090L4M3"/>
<dbReference type="CTD" id="36377086"/>
<dbReference type="GeneID" id="36377086"/>
<evidence type="ECO:0000313" key="2">
    <source>
        <dbReference type="Proteomes" id="UP000035682"/>
    </source>
</evidence>
<dbReference type="RefSeq" id="XP_024503922.1">
    <property type="nucleotide sequence ID" value="XM_024650112.1"/>
</dbReference>
<sequence length="307" mass="35407">MTSYSIPRNSRCLTSTPRIQYEELSSESGTISRKQSIVPDAQNAQEYDENSNVVLGINQNNNNILSPHERQFESSNDIDSLIFDSNGNKLNPDIEEVVDKIYDWIENEDKHKRYQEDDSDEKEDFFKWINESERTKIIDDVLSCFENGEKYEILTDIEIEQRYFAKNLDAIPLHLLLVHSTEDLLDSLENVKRVPSAGEALYTIEDESYDFEFIADMENIGSPVKKDTFRLPSISSELSLDDTQSSCTNLSYANSSFGYQTECDFDELINGVSEIELNCEESLLQHEYSYGDEEVMVEFPQSFFDKL</sequence>
<dbReference type="WBParaSite" id="SRAE_1000297400.1">
    <property type="protein sequence ID" value="SRAE_1000297400.1"/>
    <property type="gene ID" value="WBGene00259591"/>
</dbReference>
<evidence type="ECO:0000313" key="4">
    <source>
        <dbReference type="WormBase" id="SRAE_1000297400"/>
    </source>
</evidence>
<keyword evidence="2" id="KW-1185">Reference proteome</keyword>